<evidence type="ECO:0000313" key="3">
    <source>
        <dbReference type="Proteomes" id="UP001219568"/>
    </source>
</evidence>
<dbReference type="Proteomes" id="UP001219568">
    <property type="component" value="Unassembled WGS sequence"/>
</dbReference>
<dbReference type="PANTHER" id="PTHR35487:SF1">
    <property type="entry name" value="DUF3824 DOMAIN-CONTAINING PROTEIN"/>
    <property type="match status" value="1"/>
</dbReference>
<keyword evidence="3" id="KW-1185">Reference proteome</keyword>
<sequence>MANYYSQKRSPRMNFDYPQSSFDPSRRERALKESNREEPHHYHRGLVPGHRSHDKDKHHGHRHRNDHHHRRHYRDDYHQDNHRHRHIAEGAIVGVGIAEMIHKHRKKEGEEVSHGLGHLARAVGAGALGAVAVNEASRMRRHDK</sequence>
<dbReference type="EMBL" id="JAQJZL010000010">
    <property type="protein sequence ID" value="KAJ6034296.1"/>
    <property type="molecule type" value="Genomic_DNA"/>
</dbReference>
<gene>
    <name evidence="2" type="ORF">N7460_008471</name>
</gene>
<name>A0AAD6N5K1_PENCN</name>
<accession>A0AAD6N5K1</accession>
<dbReference type="AlphaFoldDB" id="A0AAD6N5K1"/>
<proteinExistence type="predicted"/>
<reference evidence="2" key="2">
    <citation type="submission" date="2023-01" db="EMBL/GenBank/DDBJ databases">
        <authorList>
            <person name="Petersen C."/>
        </authorList>
    </citation>
    <scope>NUCLEOTIDE SEQUENCE</scope>
    <source>
        <strain evidence="2">IBT 15450</strain>
    </source>
</reference>
<feature type="region of interest" description="Disordered" evidence="1">
    <location>
        <begin position="1"/>
        <end position="71"/>
    </location>
</feature>
<feature type="compositionally biased region" description="Basic residues" evidence="1">
    <location>
        <begin position="58"/>
        <end position="71"/>
    </location>
</feature>
<organism evidence="2 3">
    <name type="scientific">Penicillium canescens</name>
    <dbReference type="NCBI Taxonomy" id="5083"/>
    <lineage>
        <taxon>Eukaryota</taxon>
        <taxon>Fungi</taxon>
        <taxon>Dikarya</taxon>
        <taxon>Ascomycota</taxon>
        <taxon>Pezizomycotina</taxon>
        <taxon>Eurotiomycetes</taxon>
        <taxon>Eurotiomycetidae</taxon>
        <taxon>Eurotiales</taxon>
        <taxon>Aspergillaceae</taxon>
        <taxon>Penicillium</taxon>
    </lineage>
</organism>
<protein>
    <submittedName>
        <fullName evidence="2">Uncharacterized protein</fullName>
    </submittedName>
</protein>
<reference evidence="2" key="1">
    <citation type="journal article" date="2023" name="IMA Fungus">
        <title>Comparative genomic study of the Penicillium genus elucidates a diverse pangenome and 15 lateral gene transfer events.</title>
        <authorList>
            <person name="Petersen C."/>
            <person name="Sorensen T."/>
            <person name="Nielsen M.R."/>
            <person name="Sondergaard T.E."/>
            <person name="Sorensen J.L."/>
            <person name="Fitzpatrick D.A."/>
            <person name="Frisvad J.C."/>
            <person name="Nielsen K.L."/>
        </authorList>
    </citation>
    <scope>NUCLEOTIDE SEQUENCE</scope>
    <source>
        <strain evidence="2">IBT 15450</strain>
    </source>
</reference>
<evidence type="ECO:0000256" key="1">
    <source>
        <dbReference type="SAM" id="MobiDB-lite"/>
    </source>
</evidence>
<feature type="compositionally biased region" description="Basic and acidic residues" evidence="1">
    <location>
        <begin position="24"/>
        <end position="40"/>
    </location>
</feature>
<dbReference type="PANTHER" id="PTHR35487">
    <property type="entry name" value="DUF3824 DOMAIN-CONTAINING PROTEIN"/>
    <property type="match status" value="1"/>
</dbReference>
<comment type="caution">
    <text evidence="2">The sequence shown here is derived from an EMBL/GenBank/DDBJ whole genome shotgun (WGS) entry which is preliminary data.</text>
</comment>
<evidence type="ECO:0000313" key="2">
    <source>
        <dbReference type="EMBL" id="KAJ6034296.1"/>
    </source>
</evidence>